<dbReference type="AlphaFoldDB" id="A0A0K2UC21"/>
<dbReference type="Pfam" id="PF08005">
    <property type="entry name" value="PHR"/>
    <property type="match status" value="1"/>
</dbReference>
<protein>
    <recommendedName>
        <fullName evidence="1">PHR domain-containing protein</fullName>
    </recommendedName>
</protein>
<dbReference type="Gene3D" id="2.60.120.820">
    <property type="entry name" value="PHR domain"/>
    <property type="match status" value="1"/>
</dbReference>
<evidence type="ECO:0000259" key="1">
    <source>
        <dbReference type="Pfam" id="PF08005"/>
    </source>
</evidence>
<accession>A0A0K2UC21</accession>
<proteinExistence type="predicted"/>
<organism evidence="2">
    <name type="scientific">Lepeophtheirus salmonis</name>
    <name type="common">Salmon louse</name>
    <name type="synonym">Caligus salmonis</name>
    <dbReference type="NCBI Taxonomy" id="72036"/>
    <lineage>
        <taxon>Eukaryota</taxon>
        <taxon>Metazoa</taxon>
        <taxon>Ecdysozoa</taxon>
        <taxon>Arthropoda</taxon>
        <taxon>Crustacea</taxon>
        <taxon>Multicrustacea</taxon>
        <taxon>Hexanauplia</taxon>
        <taxon>Copepoda</taxon>
        <taxon>Siphonostomatoida</taxon>
        <taxon>Caligidae</taxon>
        <taxon>Lepeophtheirus</taxon>
    </lineage>
</organism>
<feature type="domain" description="PHR" evidence="1">
    <location>
        <begin position="5"/>
        <end position="77"/>
    </location>
</feature>
<dbReference type="EMBL" id="HACA01017890">
    <property type="protein sequence ID" value="CDW35251.1"/>
    <property type="molecule type" value="Transcribed_RNA"/>
</dbReference>
<name>A0A0K2UC21_LEPSM</name>
<evidence type="ECO:0000313" key="2">
    <source>
        <dbReference type="EMBL" id="CDW35251.1"/>
    </source>
</evidence>
<reference evidence="2" key="1">
    <citation type="submission" date="2014-05" db="EMBL/GenBank/DDBJ databases">
        <authorList>
            <person name="Chronopoulou M."/>
        </authorList>
    </citation>
    <scope>NUCLEOTIDE SEQUENCE</scope>
    <source>
        <tissue evidence="2">Whole organism</tissue>
    </source>
</reference>
<dbReference type="InterPro" id="IPR038648">
    <property type="entry name" value="PHR_sf"/>
</dbReference>
<dbReference type="InterPro" id="IPR012983">
    <property type="entry name" value="PHR"/>
</dbReference>
<sequence>MKTNHEYRINRIFFDVPFRVQPNVVCHVKVSFSSVAQCICGNKGIKQITKDGVSFTFSDLYHGSNAVEGLIPKILFKHC</sequence>